<feature type="region of interest" description="Disordered" evidence="1">
    <location>
        <begin position="360"/>
        <end position="421"/>
    </location>
</feature>
<protein>
    <recommendedName>
        <fullName evidence="4">Transcription factor Opi1</fullName>
    </recommendedName>
</protein>
<feature type="compositionally biased region" description="Low complexity" evidence="1">
    <location>
        <begin position="264"/>
        <end position="279"/>
    </location>
</feature>
<sequence>MTSPSPMSITQLVHSEEDSDVKSTAQSLGPFDSKENTSNKRPFPGPLITLPPLNHYPPTPSTTPSSPLPTPILGFSNPRYSISSDSTIEDDLHHQSHSHLHSLSRSHSHSHLQQQNQQQPPLPLHPHPHSLNHHLNHHHLNHHLNHLNPHHLHHMNQQQHFMHRVSNIPLVNSALRAYESSKASSSVVKYGAEMVESFAAPIYDKLEERYPSYVTSPEEQEDATMAAASALARASLTDEYEGGVRRRREDSREDQTYGSRSRSRSASRSTSRSTSPRRPYNLATKTTAIRHRTQPIGKSKWHQIVMHAGSAAGTTAAVVSEESMKCLRYCLSWLQYATQNIDHQMNILRSFLVALATHTNQSQSSPATATTTSSSSSASNNPNNENENENENNNYNNTENNNESNNTSSSSSSLSSSSTMAQSGIVNNSTSALGAIKKEIIDTLRKVVEVVSRYAGSGLPEQAKASVRGFILALPGRWAILNSNTNGGGIGIHTILDCPTTPATNNNESDVHETSIRLLNFGGESIEMLQSVSNVFADTIERAELWLERLRVVGVAGVSRPEKCGATMETVPEQPNESMDLS</sequence>
<feature type="region of interest" description="Disordered" evidence="1">
    <location>
        <begin position="238"/>
        <end position="294"/>
    </location>
</feature>
<dbReference type="EMBL" id="KV440997">
    <property type="protein sequence ID" value="OAD67825.1"/>
    <property type="molecule type" value="Genomic_DNA"/>
</dbReference>
<feature type="compositionally biased region" description="Basic and acidic residues" evidence="1">
    <location>
        <begin position="242"/>
        <end position="255"/>
    </location>
</feature>
<feature type="region of interest" description="Disordered" evidence="1">
    <location>
        <begin position="91"/>
        <end position="133"/>
    </location>
</feature>
<gene>
    <name evidence="2" type="ORF">PHYBLDRAFT_173740</name>
</gene>
<evidence type="ECO:0000313" key="3">
    <source>
        <dbReference type="Proteomes" id="UP000077315"/>
    </source>
</evidence>
<dbReference type="GO" id="GO:0005634">
    <property type="term" value="C:nucleus"/>
    <property type="evidence" value="ECO:0007669"/>
    <property type="project" value="TreeGrafter"/>
</dbReference>
<feature type="compositionally biased region" description="Basic residues" evidence="1">
    <location>
        <begin position="95"/>
        <end position="110"/>
    </location>
</feature>
<proteinExistence type="predicted"/>
<dbReference type="OrthoDB" id="2441642at2759"/>
<dbReference type="GO" id="GO:0006357">
    <property type="term" value="P:regulation of transcription by RNA polymerase II"/>
    <property type="evidence" value="ECO:0007669"/>
    <property type="project" value="TreeGrafter"/>
</dbReference>
<dbReference type="PANTHER" id="PTHR38406">
    <property type="entry name" value="TRANSCRIPTIONAL REPRESSOR OPI1"/>
    <property type="match status" value="1"/>
</dbReference>
<dbReference type="Pfam" id="PF08618">
    <property type="entry name" value="Opi1"/>
    <property type="match status" value="3"/>
</dbReference>
<dbReference type="VEuPathDB" id="FungiDB:PHYBLDRAFT_173740"/>
<dbReference type="AlphaFoldDB" id="A0A167KDD8"/>
<keyword evidence="3" id="KW-1185">Reference proteome</keyword>
<dbReference type="STRING" id="763407.A0A167KDD8"/>
<dbReference type="GO" id="GO:0030968">
    <property type="term" value="P:endoplasmic reticulum unfolded protein response"/>
    <property type="evidence" value="ECO:0007669"/>
    <property type="project" value="TreeGrafter"/>
</dbReference>
<dbReference type="GO" id="GO:0008654">
    <property type="term" value="P:phospholipid biosynthetic process"/>
    <property type="evidence" value="ECO:0007669"/>
    <property type="project" value="TreeGrafter"/>
</dbReference>
<dbReference type="RefSeq" id="XP_018285865.1">
    <property type="nucleotide sequence ID" value="XM_018437100.1"/>
</dbReference>
<organism evidence="2 3">
    <name type="scientific">Phycomyces blakesleeanus (strain ATCC 8743b / DSM 1359 / FGSC 10004 / NBRC 33097 / NRRL 1555)</name>
    <dbReference type="NCBI Taxonomy" id="763407"/>
    <lineage>
        <taxon>Eukaryota</taxon>
        <taxon>Fungi</taxon>
        <taxon>Fungi incertae sedis</taxon>
        <taxon>Mucoromycota</taxon>
        <taxon>Mucoromycotina</taxon>
        <taxon>Mucoromycetes</taxon>
        <taxon>Mucorales</taxon>
        <taxon>Phycomycetaceae</taxon>
        <taxon>Phycomyces</taxon>
    </lineage>
</organism>
<evidence type="ECO:0008006" key="4">
    <source>
        <dbReference type="Google" id="ProtNLM"/>
    </source>
</evidence>
<evidence type="ECO:0000256" key="1">
    <source>
        <dbReference type="SAM" id="MobiDB-lite"/>
    </source>
</evidence>
<dbReference type="GO" id="GO:0005783">
    <property type="term" value="C:endoplasmic reticulum"/>
    <property type="evidence" value="ECO:0007669"/>
    <property type="project" value="TreeGrafter"/>
</dbReference>
<dbReference type="Proteomes" id="UP000077315">
    <property type="component" value="Unassembled WGS sequence"/>
</dbReference>
<name>A0A167KDD8_PHYB8</name>
<evidence type="ECO:0000313" key="2">
    <source>
        <dbReference type="EMBL" id="OAD67825.1"/>
    </source>
</evidence>
<dbReference type="GO" id="GO:0003714">
    <property type="term" value="F:transcription corepressor activity"/>
    <property type="evidence" value="ECO:0007669"/>
    <property type="project" value="InterPro"/>
</dbReference>
<dbReference type="InterPro" id="IPR013927">
    <property type="entry name" value="TF_Opi1_Ccg-8"/>
</dbReference>
<feature type="compositionally biased region" description="Pro residues" evidence="1">
    <location>
        <begin position="54"/>
        <end position="70"/>
    </location>
</feature>
<feature type="region of interest" description="Disordered" evidence="1">
    <location>
        <begin position="1"/>
        <end position="77"/>
    </location>
</feature>
<accession>A0A167KDD8</accession>
<reference evidence="3" key="1">
    <citation type="submission" date="2015-06" db="EMBL/GenBank/DDBJ databases">
        <title>Expansion of signal transduction pathways in fungi by whole-genome duplication.</title>
        <authorList>
            <consortium name="DOE Joint Genome Institute"/>
            <person name="Corrochano L.M."/>
            <person name="Kuo A."/>
            <person name="Marcet-Houben M."/>
            <person name="Polaino S."/>
            <person name="Salamov A."/>
            <person name="Villalobos J.M."/>
            <person name="Alvarez M.I."/>
            <person name="Avalos J."/>
            <person name="Benito E.P."/>
            <person name="Benoit I."/>
            <person name="Burger G."/>
            <person name="Camino L.P."/>
            <person name="Canovas D."/>
            <person name="Cerda-Olmedo E."/>
            <person name="Cheng J.-F."/>
            <person name="Dominguez A."/>
            <person name="Elias M."/>
            <person name="Eslava A.P."/>
            <person name="Glaser F."/>
            <person name="Grimwood J."/>
            <person name="Gutierrez G."/>
            <person name="Heitman J."/>
            <person name="Henrissat B."/>
            <person name="Iturriaga E.A."/>
            <person name="Lang B.F."/>
            <person name="Lavin J.L."/>
            <person name="Lee S."/>
            <person name="Li W."/>
            <person name="Lindquist E."/>
            <person name="Lopez-Garcia S."/>
            <person name="Luque E.M."/>
            <person name="Marcos A.T."/>
            <person name="Martin J."/>
            <person name="McCluskey K."/>
            <person name="Medina H.R."/>
            <person name="Miralles-Duran A."/>
            <person name="Miyazaki A."/>
            <person name="Munoz-Torres E."/>
            <person name="Oguiza J.A."/>
            <person name="Ohm R."/>
            <person name="Olmedo M."/>
            <person name="Orejas M."/>
            <person name="Ortiz-Castellanos L."/>
            <person name="Pisabarro A.G."/>
            <person name="Rodriguez-Romero J."/>
            <person name="Ruiz-Herrera J."/>
            <person name="Ruiz-Vazquez R."/>
            <person name="Sanz C."/>
            <person name="Schackwitz W."/>
            <person name="Schmutz J."/>
            <person name="Shahriari M."/>
            <person name="Shelest E."/>
            <person name="Silva-Franco F."/>
            <person name="Soanes D."/>
            <person name="Syed K."/>
            <person name="Tagua V.G."/>
            <person name="Talbot N.J."/>
            <person name="Thon M."/>
            <person name="De vries R.P."/>
            <person name="Wiebenga A."/>
            <person name="Yadav J.S."/>
            <person name="Braun E.L."/>
            <person name="Baker S."/>
            <person name="Garre V."/>
            <person name="Horwitz B."/>
            <person name="Torres-Martinez S."/>
            <person name="Idnurm A."/>
            <person name="Herrera-Estrella A."/>
            <person name="Gabaldon T."/>
            <person name="Grigoriev I.V."/>
        </authorList>
    </citation>
    <scope>NUCLEOTIDE SEQUENCE [LARGE SCALE GENOMIC DNA]</scope>
    <source>
        <strain evidence="3">NRRL 1555(-)</strain>
    </source>
</reference>
<feature type="compositionally biased region" description="Polar residues" evidence="1">
    <location>
        <begin position="1"/>
        <end position="13"/>
    </location>
</feature>
<dbReference type="PANTHER" id="PTHR38406:SF1">
    <property type="entry name" value="TRANSCRIPTIONAL REPRESSOR OPI1"/>
    <property type="match status" value="1"/>
</dbReference>
<dbReference type="GeneID" id="28998006"/>
<feature type="compositionally biased region" description="Low complexity" evidence="1">
    <location>
        <begin position="360"/>
        <end position="419"/>
    </location>
</feature>
<dbReference type="InParanoid" id="A0A167KDD8"/>